<dbReference type="GO" id="GO:0006357">
    <property type="term" value="P:regulation of transcription by RNA polymerase II"/>
    <property type="evidence" value="ECO:0007669"/>
    <property type="project" value="TreeGrafter"/>
</dbReference>
<accession>A0AAN8RTJ1</accession>
<dbReference type="AlphaFoldDB" id="A0AAN8RTJ1"/>
<evidence type="ECO:0000313" key="7">
    <source>
        <dbReference type="Proteomes" id="UP001372834"/>
    </source>
</evidence>
<protein>
    <recommendedName>
        <fullName evidence="5">Interferon regulatory factor 2-binding protein 1/2-like C3HC4 zinc finger domain-containing protein</fullName>
    </recommendedName>
</protein>
<evidence type="ECO:0000256" key="3">
    <source>
        <dbReference type="ARBA" id="ARBA00023242"/>
    </source>
</evidence>
<evidence type="ECO:0000313" key="6">
    <source>
        <dbReference type="EMBL" id="KAK6621063.1"/>
    </source>
</evidence>
<dbReference type="Gene3D" id="1.10.10.1580">
    <property type="entry name" value="Interferon regulatory factor 2-binding protein"/>
    <property type="match status" value="1"/>
</dbReference>
<evidence type="ECO:0000256" key="1">
    <source>
        <dbReference type="ARBA" id="ARBA00004123"/>
    </source>
</evidence>
<dbReference type="InterPro" id="IPR057414">
    <property type="entry name" value="Zf-C3HC4_IRF-2BP1_2"/>
</dbReference>
<gene>
    <name evidence="6" type="ORF">RUM43_011367</name>
</gene>
<reference evidence="6 7" key="1">
    <citation type="submission" date="2023-10" db="EMBL/GenBank/DDBJ databases">
        <title>Genomes of two closely related lineages of the louse Polyplax serrata with different host specificities.</title>
        <authorList>
            <person name="Martinu J."/>
            <person name="Tarabai H."/>
            <person name="Stefka J."/>
            <person name="Hypsa V."/>
        </authorList>
    </citation>
    <scope>NUCLEOTIDE SEQUENCE [LARGE SCALE GENOMIC DNA]</scope>
    <source>
        <strain evidence="6">HR10_N</strain>
    </source>
</reference>
<comment type="similarity">
    <text evidence="2">Belongs to the IRF2BP family.</text>
</comment>
<dbReference type="PANTHER" id="PTHR10816:SF19">
    <property type="entry name" value="PROTEIN INTERACTING WITH TTK69 AND SIN3A, ISOFORM D"/>
    <property type="match status" value="1"/>
</dbReference>
<organism evidence="6 7">
    <name type="scientific">Polyplax serrata</name>
    <name type="common">Common mouse louse</name>
    <dbReference type="NCBI Taxonomy" id="468196"/>
    <lineage>
        <taxon>Eukaryota</taxon>
        <taxon>Metazoa</taxon>
        <taxon>Ecdysozoa</taxon>
        <taxon>Arthropoda</taxon>
        <taxon>Hexapoda</taxon>
        <taxon>Insecta</taxon>
        <taxon>Pterygota</taxon>
        <taxon>Neoptera</taxon>
        <taxon>Paraneoptera</taxon>
        <taxon>Psocodea</taxon>
        <taxon>Troctomorpha</taxon>
        <taxon>Phthiraptera</taxon>
        <taxon>Anoplura</taxon>
        <taxon>Polyplacidae</taxon>
        <taxon>Polyplax</taxon>
    </lineage>
</organism>
<evidence type="ECO:0000259" key="5">
    <source>
        <dbReference type="Pfam" id="PF25454"/>
    </source>
</evidence>
<sequence>MESSLSATNAFHLGKANSLARYPGPANVSLSNGSAPTAGSPLNPRTSSPQEHIPQSTPTQGPQQPSQNGQSPMAALMSVADNLPPGSPRSAGGSPPGSGGPRSASRSSQHSPNSSGSSSGRRSSGSRHVSSTTVTSSEANSLTNGTETTCSTEGNQSQTNTIPTTTTLKCTLCQERLEDTHFVQCPSVPHHKFCFPCSRDSIKRQGAGKEVYCPSGEKCPLANSNVPWAFMQGEISTILGEEFKVKKERET</sequence>
<feature type="region of interest" description="Disordered" evidence="4">
    <location>
        <begin position="18"/>
        <end position="161"/>
    </location>
</feature>
<dbReference type="InterPro" id="IPR044882">
    <property type="entry name" value="I2BP1/2_C3HC4-RING_sf"/>
</dbReference>
<dbReference type="GO" id="GO:0003714">
    <property type="term" value="F:transcription corepressor activity"/>
    <property type="evidence" value="ECO:0007669"/>
    <property type="project" value="TreeGrafter"/>
</dbReference>
<evidence type="ECO:0000256" key="2">
    <source>
        <dbReference type="ARBA" id="ARBA00010802"/>
    </source>
</evidence>
<dbReference type="Pfam" id="PF25454">
    <property type="entry name" value="zf-C3HC4_IRF-2BP1_2"/>
    <property type="match status" value="1"/>
</dbReference>
<comment type="caution">
    <text evidence="6">The sequence shown here is derived from an EMBL/GenBank/DDBJ whole genome shotgun (WGS) entry which is preliminary data.</text>
</comment>
<dbReference type="FunFam" id="1.10.10.1580:FF:000001">
    <property type="entry name" value="interferon regulatory factor 2-binding protein 2"/>
    <property type="match status" value="1"/>
</dbReference>
<feature type="compositionally biased region" description="Polar residues" evidence="4">
    <location>
        <begin position="142"/>
        <end position="158"/>
    </location>
</feature>
<comment type="subcellular location">
    <subcellularLocation>
        <location evidence="1">Nucleus</location>
    </subcellularLocation>
</comment>
<dbReference type="SUPFAM" id="SSF57850">
    <property type="entry name" value="RING/U-box"/>
    <property type="match status" value="1"/>
</dbReference>
<evidence type="ECO:0000256" key="4">
    <source>
        <dbReference type="SAM" id="MobiDB-lite"/>
    </source>
</evidence>
<feature type="compositionally biased region" description="Low complexity" evidence="4">
    <location>
        <begin position="54"/>
        <end position="72"/>
    </location>
</feature>
<keyword evidence="3" id="KW-0539">Nucleus</keyword>
<dbReference type="PANTHER" id="PTHR10816">
    <property type="entry name" value="MYELIN TRANSCRIPTION FACTOR 1-RELATED"/>
    <property type="match status" value="1"/>
</dbReference>
<name>A0AAN8RTJ1_POLSC</name>
<feature type="compositionally biased region" description="Low complexity" evidence="4">
    <location>
        <begin position="101"/>
        <end position="141"/>
    </location>
</feature>
<dbReference type="EMBL" id="JAWJWE010000039">
    <property type="protein sequence ID" value="KAK6621063.1"/>
    <property type="molecule type" value="Genomic_DNA"/>
</dbReference>
<dbReference type="CDD" id="cd16511">
    <property type="entry name" value="vRING-HC_IRF2BP1-like"/>
    <property type="match status" value="1"/>
</dbReference>
<feature type="compositionally biased region" description="Polar residues" evidence="4">
    <location>
        <begin position="28"/>
        <end position="37"/>
    </location>
</feature>
<dbReference type="GO" id="GO:0005634">
    <property type="term" value="C:nucleus"/>
    <property type="evidence" value="ECO:0007669"/>
    <property type="project" value="UniProtKB-SubCell"/>
</dbReference>
<proteinExistence type="inferred from homology"/>
<feature type="domain" description="Interferon regulatory factor 2-binding protein 1/2-like C3HC4 zinc finger" evidence="5">
    <location>
        <begin position="168"/>
        <end position="239"/>
    </location>
</feature>
<dbReference type="Proteomes" id="UP001372834">
    <property type="component" value="Unassembled WGS sequence"/>
</dbReference>